<name>A0AA37T4T8_9GAMM</name>
<organism evidence="1 2">
    <name type="scientific">Marinibactrum halimedae</name>
    <dbReference type="NCBI Taxonomy" id="1444977"/>
    <lineage>
        <taxon>Bacteria</taxon>
        <taxon>Pseudomonadati</taxon>
        <taxon>Pseudomonadota</taxon>
        <taxon>Gammaproteobacteria</taxon>
        <taxon>Cellvibrionales</taxon>
        <taxon>Cellvibrionaceae</taxon>
        <taxon>Marinibactrum</taxon>
    </lineage>
</organism>
<accession>A0AA37T4T8</accession>
<gene>
    <name evidence="1" type="ORF">GCM10007877_29070</name>
</gene>
<sequence length="68" mass="8177">MREKCEEIMWKGKVNENLDDKNRTLNAHMNKISLCLLFDRVGQGRLVMLNWPVEWYGKENEILRSYGY</sequence>
<dbReference type="Proteomes" id="UP001156870">
    <property type="component" value="Unassembled WGS sequence"/>
</dbReference>
<proteinExistence type="predicted"/>
<protein>
    <submittedName>
        <fullName evidence="1">Uncharacterized protein</fullName>
    </submittedName>
</protein>
<reference evidence="1 2" key="1">
    <citation type="journal article" date="2014" name="Int. J. Syst. Evol. Microbiol.">
        <title>Complete genome sequence of Corynebacterium casei LMG S-19264T (=DSM 44701T), isolated from a smear-ripened cheese.</title>
        <authorList>
            <consortium name="US DOE Joint Genome Institute (JGI-PGF)"/>
            <person name="Walter F."/>
            <person name="Albersmeier A."/>
            <person name="Kalinowski J."/>
            <person name="Ruckert C."/>
        </authorList>
    </citation>
    <scope>NUCLEOTIDE SEQUENCE [LARGE SCALE GENOMIC DNA]</scope>
    <source>
        <strain evidence="1 2">NBRC 110095</strain>
    </source>
</reference>
<comment type="caution">
    <text evidence="1">The sequence shown here is derived from an EMBL/GenBank/DDBJ whole genome shotgun (WGS) entry which is preliminary data.</text>
</comment>
<dbReference type="EMBL" id="BSPD01000067">
    <property type="protein sequence ID" value="GLS27188.1"/>
    <property type="molecule type" value="Genomic_DNA"/>
</dbReference>
<evidence type="ECO:0000313" key="2">
    <source>
        <dbReference type="Proteomes" id="UP001156870"/>
    </source>
</evidence>
<dbReference type="AlphaFoldDB" id="A0AA37T4T8"/>
<keyword evidence="2" id="KW-1185">Reference proteome</keyword>
<evidence type="ECO:0000313" key="1">
    <source>
        <dbReference type="EMBL" id="GLS27188.1"/>
    </source>
</evidence>